<evidence type="ECO:0000259" key="2">
    <source>
        <dbReference type="Pfam" id="PF04773"/>
    </source>
</evidence>
<gene>
    <name evidence="4" type="ORF">DD559_03665</name>
</gene>
<keyword evidence="1" id="KW-0472">Membrane</keyword>
<accession>A0A2U0SAZ6</accession>
<evidence type="ECO:0000259" key="3">
    <source>
        <dbReference type="Pfam" id="PF16220"/>
    </source>
</evidence>
<dbReference type="Proteomes" id="UP000245890">
    <property type="component" value="Unassembled WGS sequence"/>
</dbReference>
<comment type="caution">
    <text evidence="4">The sequence shown here is derived from an EMBL/GenBank/DDBJ whole genome shotgun (WGS) entry which is preliminary data.</text>
</comment>
<name>A0A2U0SAZ6_9SPHN</name>
<dbReference type="PANTHER" id="PTHR30273:SF2">
    <property type="entry name" value="PROTEIN FECR"/>
    <property type="match status" value="1"/>
</dbReference>
<dbReference type="OrthoDB" id="7346218at2"/>
<evidence type="ECO:0000256" key="1">
    <source>
        <dbReference type="SAM" id="Phobius"/>
    </source>
</evidence>
<dbReference type="AlphaFoldDB" id="A0A2U0SAZ6"/>
<proteinExistence type="predicted"/>
<reference evidence="4 5" key="1">
    <citation type="submission" date="2018-05" db="EMBL/GenBank/DDBJ databases">
        <title>Description of Sphingomonas pokkalii sp nov, isolated from the rhizosphere of saline tolerant pokkali rice and its draft genome analysis.</title>
        <authorList>
            <person name="Menon R."/>
            <person name="Kumari S."/>
            <person name="Rameshkumar N."/>
        </authorList>
    </citation>
    <scope>NUCLEOTIDE SEQUENCE [LARGE SCALE GENOMIC DNA]</scope>
    <source>
        <strain evidence="4 5">L3B27</strain>
    </source>
</reference>
<dbReference type="InterPro" id="IPR032623">
    <property type="entry name" value="FecR_N"/>
</dbReference>
<organism evidence="4 5">
    <name type="scientific">Sphingomonas pokkalii</name>
    <dbReference type="NCBI Taxonomy" id="2175090"/>
    <lineage>
        <taxon>Bacteria</taxon>
        <taxon>Pseudomonadati</taxon>
        <taxon>Pseudomonadota</taxon>
        <taxon>Alphaproteobacteria</taxon>
        <taxon>Sphingomonadales</taxon>
        <taxon>Sphingomonadaceae</taxon>
        <taxon>Sphingomonas</taxon>
    </lineage>
</organism>
<dbReference type="InterPro" id="IPR006860">
    <property type="entry name" value="FecR"/>
</dbReference>
<feature type="domain" description="FecR protein" evidence="2">
    <location>
        <begin position="113"/>
        <end position="204"/>
    </location>
</feature>
<dbReference type="PIRSF" id="PIRSF018266">
    <property type="entry name" value="FecR"/>
    <property type="match status" value="1"/>
</dbReference>
<protein>
    <submittedName>
        <fullName evidence="4">Fe2+-dicitrate sensor membrane component</fullName>
    </submittedName>
</protein>
<keyword evidence="1" id="KW-1133">Transmembrane helix</keyword>
<dbReference type="Gene3D" id="3.55.50.30">
    <property type="match status" value="1"/>
</dbReference>
<feature type="domain" description="FecR N-terminal" evidence="3">
    <location>
        <begin position="14"/>
        <end position="51"/>
    </location>
</feature>
<keyword evidence="1" id="KW-0812">Transmembrane</keyword>
<evidence type="ECO:0000313" key="5">
    <source>
        <dbReference type="Proteomes" id="UP000245890"/>
    </source>
</evidence>
<dbReference type="GO" id="GO:0016989">
    <property type="term" value="F:sigma factor antagonist activity"/>
    <property type="evidence" value="ECO:0007669"/>
    <property type="project" value="TreeGrafter"/>
</dbReference>
<dbReference type="Gene3D" id="2.60.120.1440">
    <property type="match status" value="1"/>
</dbReference>
<dbReference type="Pfam" id="PF04773">
    <property type="entry name" value="FecR"/>
    <property type="match status" value="1"/>
</dbReference>
<dbReference type="InterPro" id="IPR012373">
    <property type="entry name" value="Ferrdict_sens_TM"/>
</dbReference>
<dbReference type="PANTHER" id="PTHR30273">
    <property type="entry name" value="PERIPLASMIC SIGNAL SENSOR AND SIGMA FACTOR ACTIVATOR FECR-RELATED"/>
    <property type="match status" value="1"/>
</dbReference>
<evidence type="ECO:0000313" key="4">
    <source>
        <dbReference type="EMBL" id="PVX28548.1"/>
    </source>
</evidence>
<sequence length="322" mass="34386">MRTVQADATDVIDTAIAWHLRLAEADARAWADFVAWLEASPAHAAAYDRVAAEDRLIAAAPFRSGEDARAGNDNVPAPAWRRWAGPLGGAAAAAAIAAICLPMLLPMRAAPYQVATRDGERRTLSLEDGTRIQLSGGTRLVLDRNDPRIATLEQGEALFHVRHDAARAFTVKVGEVAVQDLGTVFDVAHAGSRLNVAVAEGSVRFQSRGPAVTLKPGDALSARADGTSIVQTRIAPQQVGGWRDGTLGFDGQPMHEVAGALKRLYGLEIALEGSLSERPFTGLVRFSGQAERDVPHLAELIGASWRRDGKRWILSSETPATP</sequence>
<keyword evidence="5" id="KW-1185">Reference proteome</keyword>
<dbReference type="Pfam" id="PF16220">
    <property type="entry name" value="DUF4880"/>
    <property type="match status" value="1"/>
</dbReference>
<dbReference type="EMBL" id="QENQ01000001">
    <property type="protein sequence ID" value="PVX28548.1"/>
    <property type="molecule type" value="Genomic_DNA"/>
</dbReference>
<feature type="transmembrane region" description="Helical" evidence="1">
    <location>
        <begin position="83"/>
        <end position="105"/>
    </location>
</feature>